<feature type="domain" description="Srp40 C-terminal" evidence="2">
    <location>
        <begin position="180"/>
        <end position="247"/>
    </location>
</feature>
<protein>
    <submittedName>
        <fullName evidence="3">SRP40 protein, putative</fullName>
    </submittedName>
</protein>
<proteinExistence type="predicted"/>
<evidence type="ECO:0000313" key="3">
    <source>
        <dbReference type="EMBL" id="CUG87710.1"/>
    </source>
</evidence>
<reference evidence="4" key="1">
    <citation type="submission" date="2015-09" db="EMBL/GenBank/DDBJ databases">
        <authorList>
            <consortium name="Pathogen Informatics"/>
        </authorList>
    </citation>
    <scope>NUCLEOTIDE SEQUENCE [LARGE SCALE GENOMIC DNA]</scope>
    <source>
        <strain evidence="4">Lake Konstanz</strain>
    </source>
</reference>
<dbReference type="Pfam" id="PF05022">
    <property type="entry name" value="SRP40_C"/>
    <property type="match status" value="1"/>
</dbReference>
<organism evidence="3 4">
    <name type="scientific">Bodo saltans</name>
    <name type="common">Flagellated protozoan</name>
    <dbReference type="NCBI Taxonomy" id="75058"/>
    <lineage>
        <taxon>Eukaryota</taxon>
        <taxon>Discoba</taxon>
        <taxon>Euglenozoa</taxon>
        <taxon>Kinetoplastea</taxon>
        <taxon>Metakinetoplastina</taxon>
        <taxon>Eubodonida</taxon>
        <taxon>Bodonidae</taxon>
        <taxon>Bodo</taxon>
    </lineage>
</organism>
<sequence>MSSVVRAPASAINSLVYEYLDEVHPDVANVFIAKAKRSSERARESFGNKSLNDVLASVVKVPADKDDSSDSDAPPKKQRVVEKVFTAAKKNAAADSDSDDEPAKKPVVAAKKASPALKPAAAKKNTDFDSDDDEPLKRPTPQPTKRAAAESSDAAPVKKAPRTEENTLHYGQQQVGTVQRFQRIDPTKVTFINDALKCNRPGMEASNFRQNQEMMKVRGKEFNKHKQKNKGKLYAAGVIEDIRSFKFDDDE</sequence>
<feature type="compositionally biased region" description="Low complexity" evidence="1">
    <location>
        <begin position="105"/>
        <end position="123"/>
    </location>
</feature>
<gene>
    <name evidence="3" type="ORF">BSAL_11555</name>
</gene>
<dbReference type="InterPro" id="IPR007718">
    <property type="entry name" value="Srp40_C"/>
</dbReference>
<evidence type="ECO:0000259" key="2">
    <source>
        <dbReference type="Pfam" id="PF05022"/>
    </source>
</evidence>
<name>A0A0S4J8F0_BODSA</name>
<feature type="compositionally biased region" description="Basic and acidic residues" evidence="1">
    <location>
        <begin position="62"/>
        <end position="82"/>
    </location>
</feature>
<dbReference type="GO" id="GO:0005730">
    <property type="term" value="C:nucleolus"/>
    <property type="evidence" value="ECO:0007669"/>
    <property type="project" value="UniProtKB-ARBA"/>
</dbReference>
<accession>A0A0S4J8F0</accession>
<evidence type="ECO:0000256" key="1">
    <source>
        <dbReference type="SAM" id="MobiDB-lite"/>
    </source>
</evidence>
<dbReference type="OrthoDB" id="5599646at2759"/>
<evidence type="ECO:0000313" key="4">
    <source>
        <dbReference type="Proteomes" id="UP000051952"/>
    </source>
</evidence>
<dbReference type="Proteomes" id="UP000051952">
    <property type="component" value="Unassembled WGS sequence"/>
</dbReference>
<dbReference type="EMBL" id="CYKH01001579">
    <property type="protein sequence ID" value="CUG87710.1"/>
    <property type="molecule type" value="Genomic_DNA"/>
</dbReference>
<feature type="region of interest" description="Disordered" evidence="1">
    <location>
        <begin position="62"/>
        <end position="174"/>
    </location>
</feature>
<keyword evidence="4" id="KW-1185">Reference proteome</keyword>
<dbReference type="OMA" id="RFCRIRE"/>
<dbReference type="VEuPathDB" id="TriTrypDB:BSAL_11555"/>
<dbReference type="AlphaFoldDB" id="A0A0S4J8F0"/>